<keyword evidence="7" id="KW-1133">Transmembrane helix</keyword>
<comment type="catalytic activity">
    <reaction evidence="3">
        <text>a 1,2-diacyl-sn-glycero-3-phospho-(1D-myo-inositol 4-phosphate) + H2O = a 1,2-diacyl-sn-glycero-3-phospho-(1D-myo-inositol) + phosphate</text>
        <dbReference type="Rhea" id="RHEA:55652"/>
        <dbReference type="ChEBI" id="CHEBI:15377"/>
        <dbReference type="ChEBI" id="CHEBI:43474"/>
        <dbReference type="ChEBI" id="CHEBI:57880"/>
        <dbReference type="ChEBI" id="CHEBI:58178"/>
    </reaction>
    <physiologicalReaction direction="left-to-right" evidence="3">
        <dbReference type="Rhea" id="RHEA:55653"/>
    </physiologicalReaction>
</comment>
<dbReference type="PANTHER" id="PTHR45662">
    <property type="entry name" value="PHOSPHATIDYLINOSITIDE PHOSPHATASE SAC1"/>
    <property type="match status" value="1"/>
</dbReference>
<evidence type="ECO:0000256" key="2">
    <source>
        <dbReference type="ARBA" id="ARBA00036631"/>
    </source>
</evidence>
<dbReference type="GO" id="GO:0004438">
    <property type="term" value="F:phosphatidylinositol-3-phosphate phosphatase activity"/>
    <property type="evidence" value="ECO:0007669"/>
    <property type="project" value="UniProtKB-EC"/>
</dbReference>
<feature type="domain" description="SAC" evidence="8">
    <location>
        <begin position="122"/>
        <end position="450"/>
    </location>
</feature>
<evidence type="ECO:0000259" key="8">
    <source>
        <dbReference type="PROSITE" id="PS50275"/>
    </source>
</evidence>
<evidence type="ECO:0000256" key="6">
    <source>
        <dbReference type="ARBA" id="ARBA00041911"/>
    </source>
</evidence>
<evidence type="ECO:0000313" key="9">
    <source>
        <dbReference type="EMBL" id="JAV25318.1"/>
    </source>
</evidence>
<organism evidence="9">
    <name type="scientific">Culex tarsalis</name>
    <name type="common">Encephalitis mosquito</name>
    <dbReference type="NCBI Taxonomy" id="7177"/>
    <lineage>
        <taxon>Eukaryota</taxon>
        <taxon>Metazoa</taxon>
        <taxon>Ecdysozoa</taxon>
        <taxon>Arthropoda</taxon>
        <taxon>Hexapoda</taxon>
        <taxon>Insecta</taxon>
        <taxon>Pterygota</taxon>
        <taxon>Neoptera</taxon>
        <taxon>Endopterygota</taxon>
        <taxon>Diptera</taxon>
        <taxon>Nematocera</taxon>
        <taxon>Culicoidea</taxon>
        <taxon>Culicidae</taxon>
        <taxon>Culicinae</taxon>
        <taxon>Culicini</taxon>
        <taxon>Culex</taxon>
        <taxon>Culex</taxon>
    </lineage>
</organism>
<comment type="catalytic activity">
    <reaction evidence="2">
        <text>a 1,2-diacyl-sn-glycero-3-phospho-(1D-myo-inositol-3-phosphate) + H2O = a 1,2-diacyl-sn-glycero-3-phospho-(1D-myo-inositol) + phosphate</text>
        <dbReference type="Rhea" id="RHEA:12316"/>
        <dbReference type="ChEBI" id="CHEBI:15377"/>
        <dbReference type="ChEBI" id="CHEBI:43474"/>
        <dbReference type="ChEBI" id="CHEBI:57880"/>
        <dbReference type="ChEBI" id="CHEBI:58088"/>
        <dbReference type="EC" id="3.1.3.64"/>
    </reaction>
    <physiologicalReaction direction="left-to-right" evidence="2">
        <dbReference type="Rhea" id="RHEA:12317"/>
    </physiologicalReaction>
</comment>
<evidence type="ECO:0000256" key="3">
    <source>
        <dbReference type="ARBA" id="ARBA00036807"/>
    </source>
</evidence>
<dbReference type="GO" id="GO:0005783">
    <property type="term" value="C:endoplasmic reticulum"/>
    <property type="evidence" value="ECO:0007669"/>
    <property type="project" value="TreeGrafter"/>
</dbReference>
<dbReference type="InterPro" id="IPR002013">
    <property type="entry name" value="SAC_dom"/>
</dbReference>
<keyword evidence="7" id="KW-0472">Membrane</keyword>
<dbReference type="GO" id="GO:0043812">
    <property type="term" value="F:phosphatidylinositol-4-phosphate phosphatase activity"/>
    <property type="evidence" value="ECO:0007669"/>
    <property type="project" value="TreeGrafter"/>
</dbReference>
<name>A0A1Q3FCU8_CULTA</name>
<dbReference type="GO" id="GO:0046856">
    <property type="term" value="P:phosphatidylinositol dephosphorylation"/>
    <property type="evidence" value="ECO:0007669"/>
    <property type="project" value="TreeGrafter"/>
</dbReference>
<evidence type="ECO:0000256" key="4">
    <source>
        <dbReference type="ARBA" id="ARBA00040795"/>
    </source>
</evidence>
<reference evidence="9" key="1">
    <citation type="submission" date="2017-01" db="EMBL/GenBank/DDBJ databases">
        <title>A deep insight into the sialotranscriptome of adult male and female Cluex tarsalis mosquitoes.</title>
        <authorList>
            <person name="Ribeiro J.M."/>
            <person name="Moreira F."/>
            <person name="Bernard K.A."/>
            <person name="Calvo E."/>
        </authorList>
    </citation>
    <scope>NUCLEOTIDE SEQUENCE</scope>
    <source>
        <strain evidence="9">Kern County</strain>
        <tissue evidence="9">Salivary glands</tissue>
    </source>
</reference>
<evidence type="ECO:0000256" key="7">
    <source>
        <dbReference type="SAM" id="Phobius"/>
    </source>
</evidence>
<keyword evidence="7" id="KW-0812">Transmembrane</keyword>
<feature type="transmembrane region" description="Helical" evidence="7">
    <location>
        <begin position="520"/>
        <end position="541"/>
    </location>
</feature>
<feature type="transmembrane region" description="Helical" evidence="7">
    <location>
        <begin position="553"/>
        <end position="575"/>
    </location>
</feature>
<dbReference type="Pfam" id="PF02383">
    <property type="entry name" value="Syja_N"/>
    <property type="match status" value="1"/>
</dbReference>
<dbReference type="PANTHER" id="PTHR45662:SF2">
    <property type="entry name" value="PHOSPHATIDYLINOSITOL-3-PHOSPHATASE SAC1"/>
    <property type="match status" value="1"/>
</dbReference>
<dbReference type="EC" id="3.1.3.64" evidence="1"/>
<dbReference type="AlphaFoldDB" id="A0A1Q3FCU8"/>
<proteinExistence type="predicted"/>
<dbReference type="PROSITE" id="PS50275">
    <property type="entry name" value="SAC"/>
    <property type="match status" value="1"/>
</dbReference>
<protein>
    <recommendedName>
        <fullName evidence="4">Phosphatidylinositol-3-phosphatase SAC1</fullName>
        <ecNumber evidence="1">3.1.3.64</ecNumber>
    </recommendedName>
    <alternativeName>
        <fullName evidence="6">Phosphatidylinositol-4-phosphate phosphatase</fullName>
    </alternativeName>
    <alternativeName>
        <fullName evidence="5">Suppressor of actin mutations 1-like protein</fullName>
    </alternativeName>
</protein>
<evidence type="ECO:0000256" key="5">
    <source>
        <dbReference type="ARBA" id="ARBA00041396"/>
    </source>
</evidence>
<sequence length="594" mass="67887">MASWEIHDDMNFYITADRFFIEPNGKSEVLIIDRVSRETSVQVKTNQLPQGVPIRKVCGVLGAIKLISGFHLVVVTHRIFVGIVNSRAIWRLAGFDIIPYVPSLTHLSETQKVQNGVYLAMIRQVLDMPYYYFSYTYDVTHTLQRLHSMPPDFLQTGLYERADSRFVWNGFLLKHFHRPELRQYCLPMILGFVSINDAMVNGHAFQWIIMTRRSVHRAGTRLFCRGIDQTGNVANYVETEQIIDVRGDKVSFVQTRGSIPLFWRQTPNLRYKPPPELVPGRDHLIACSKHLDSQLIHYGRQVLVNLIDHRGAEDVLEKAFATTISSLANPNVRYESYDFHAECRKMRYDKLHNLIARLAHEQDEFGVFHLRRDGVLLSSQDGVFRTNCIDCLDRTNVVQSMLAKRSLEQALMRLGVLTSGQKIDPSSAFEWLFKGVWADNADLVSTQYSGTGALKTDFTRTGKRTKMGLLQDGVNSLTRYYKNNFNDGFRQDAIDLFLGNYTVQDGEGLSQPCPLVIAKGWKYGTFPVVLLFAFAMFFASVVYPQEKYNTEHLLFILFWGSMVGVTGTGILKYGVEFVDWPKLLPQATRSKMEA</sequence>
<dbReference type="EMBL" id="GFDL01009727">
    <property type="protein sequence ID" value="JAV25318.1"/>
    <property type="molecule type" value="Transcribed_RNA"/>
</dbReference>
<evidence type="ECO:0000256" key="1">
    <source>
        <dbReference type="ARBA" id="ARBA00013038"/>
    </source>
</evidence>
<accession>A0A1Q3FCU8</accession>